<dbReference type="EMBL" id="RCTF01000008">
    <property type="protein sequence ID" value="RLP78468.1"/>
    <property type="molecule type" value="Genomic_DNA"/>
</dbReference>
<evidence type="ECO:0000313" key="3">
    <source>
        <dbReference type="EMBL" id="RLP78468.1"/>
    </source>
</evidence>
<dbReference type="Proteomes" id="UP000269692">
    <property type="component" value="Unassembled WGS sequence"/>
</dbReference>
<keyword evidence="2" id="KW-1133">Transmembrane helix</keyword>
<accession>A0A3L7AFI5</accession>
<gene>
    <name evidence="3" type="ORF">D9R14_11740</name>
</gene>
<evidence type="ECO:0000256" key="1">
    <source>
        <dbReference type="SAM" id="MobiDB-lite"/>
    </source>
</evidence>
<evidence type="ECO:0000256" key="2">
    <source>
        <dbReference type="SAM" id="Phobius"/>
    </source>
</evidence>
<feature type="transmembrane region" description="Helical" evidence="2">
    <location>
        <begin position="77"/>
        <end position="95"/>
    </location>
</feature>
<feature type="compositionally biased region" description="Basic residues" evidence="1">
    <location>
        <begin position="1"/>
        <end position="31"/>
    </location>
</feature>
<sequence length="98" mass="11259">MRRSRERRVFCRRQAGRGPRPRRAARRRRTIGRAPAGTSRSGSPRRAYFFLFWAGTAGKVGAFRQHHVSGGRHMRGLLLWIMGVPLSVIVLLYLFNVL</sequence>
<name>A0A3L7AFI5_9HYPH</name>
<dbReference type="AlphaFoldDB" id="A0A3L7AFI5"/>
<keyword evidence="4" id="KW-1185">Reference proteome</keyword>
<keyword evidence="2" id="KW-0472">Membrane</keyword>
<keyword evidence="2" id="KW-0812">Transmembrane</keyword>
<comment type="caution">
    <text evidence="3">The sequence shown here is derived from an EMBL/GenBank/DDBJ whole genome shotgun (WGS) entry which is preliminary data.</text>
</comment>
<reference evidence="3 4" key="1">
    <citation type="submission" date="2018-10" db="EMBL/GenBank/DDBJ databases">
        <title>Xanthobacter tagetidis genome sequencing and assembly.</title>
        <authorList>
            <person name="Maclea K.S."/>
            <person name="Goen A.E."/>
            <person name="Fatima S.A."/>
        </authorList>
    </citation>
    <scope>NUCLEOTIDE SEQUENCE [LARGE SCALE GENOMIC DNA]</scope>
    <source>
        <strain evidence="3 4">ATCC 700314</strain>
    </source>
</reference>
<feature type="region of interest" description="Disordered" evidence="1">
    <location>
        <begin position="1"/>
        <end position="42"/>
    </location>
</feature>
<proteinExistence type="predicted"/>
<organism evidence="3 4">
    <name type="scientific">Xanthobacter tagetidis</name>
    <dbReference type="NCBI Taxonomy" id="60216"/>
    <lineage>
        <taxon>Bacteria</taxon>
        <taxon>Pseudomonadati</taxon>
        <taxon>Pseudomonadota</taxon>
        <taxon>Alphaproteobacteria</taxon>
        <taxon>Hyphomicrobiales</taxon>
        <taxon>Xanthobacteraceae</taxon>
        <taxon>Xanthobacter</taxon>
    </lineage>
</organism>
<dbReference type="OrthoDB" id="8421688at2"/>
<evidence type="ECO:0000313" key="4">
    <source>
        <dbReference type="Proteomes" id="UP000269692"/>
    </source>
</evidence>
<protein>
    <submittedName>
        <fullName evidence="3">Uncharacterized protein</fullName>
    </submittedName>
</protein>